<dbReference type="EMBL" id="LCTW02000332">
    <property type="protein sequence ID" value="KXX74653.1"/>
    <property type="molecule type" value="Genomic_DNA"/>
</dbReference>
<dbReference type="Proteomes" id="UP000078237">
    <property type="component" value="Unassembled WGS sequence"/>
</dbReference>
<sequence length="204" mass="22337">MTPKSVKDALTQTLESLWEANIDYNTIEGDTDLPPALHKTGQLVQLVGYVLQIIRDHLEQHGLGGLANIAGSFDDSNEKAKVLRDIFRELAPESETPRNDRYLGFMREKGRENAAENLMLKIMGNAYRVAKHETLAAATREYIKGLEDAMAELSCMAPSAPGDASNVFSSAGPQFNNTGCGKQFNNPGAGRQYQAEVMNFGVDD</sequence>
<dbReference type="AlphaFoldDB" id="A0A175VTE3"/>
<dbReference type="OrthoDB" id="674604at2759"/>
<proteinExistence type="predicted"/>
<dbReference type="VEuPathDB" id="FungiDB:MMYC01_208141"/>
<protein>
    <recommendedName>
        <fullName evidence="1">NACHT-NTPase and P-loop NTPases N-terminal domain-containing protein</fullName>
    </recommendedName>
</protein>
<dbReference type="Pfam" id="PF17107">
    <property type="entry name" value="SesA"/>
    <property type="match status" value="1"/>
</dbReference>
<name>A0A175VTE3_9PEZI</name>
<organism evidence="2 3">
    <name type="scientific">Madurella mycetomatis</name>
    <dbReference type="NCBI Taxonomy" id="100816"/>
    <lineage>
        <taxon>Eukaryota</taxon>
        <taxon>Fungi</taxon>
        <taxon>Dikarya</taxon>
        <taxon>Ascomycota</taxon>
        <taxon>Pezizomycotina</taxon>
        <taxon>Sordariomycetes</taxon>
        <taxon>Sordariomycetidae</taxon>
        <taxon>Sordariales</taxon>
        <taxon>Sordariales incertae sedis</taxon>
        <taxon>Madurella</taxon>
    </lineage>
</organism>
<evidence type="ECO:0000313" key="2">
    <source>
        <dbReference type="EMBL" id="KXX74653.1"/>
    </source>
</evidence>
<evidence type="ECO:0000313" key="3">
    <source>
        <dbReference type="Proteomes" id="UP000078237"/>
    </source>
</evidence>
<gene>
    <name evidence="2" type="ORF">MMYC01_208141</name>
</gene>
<feature type="domain" description="NACHT-NTPase and P-loop NTPases N-terminal" evidence="1">
    <location>
        <begin position="24"/>
        <end position="125"/>
    </location>
</feature>
<keyword evidence="3" id="KW-1185">Reference proteome</keyword>
<accession>A0A175VTE3</accession>
<comment type="caution">
    <text evidence="2">The sequence shown here is derived from an EMBL/GenBank/DDBJ whole genome shotgun (WGS) entry which is preliminary data.</text>
</comment>
<dbReference type="InterPro" id="IPR031352">
    <property type="entry name" value="SesA"/>
</dbReference>
<evidence type="ECO:0000259" key="1">
    <source>
        <dbReference type="Pfam" id="PF17107"/>
    </source>
</evidence>
<reference evidence="2 3" key="1">
    <citation type="journal article" date="2016" name="Genome Announc.">
        <title>Genome Sequence of Madurella mycetomatis mm55, Isolated from a Human Mycetoma Case in Sudan.</title>
        <authorList>
            <person name="Smit S."/>
            <person name="Derks M.F."/>
            <person name="Bervoets S."/>
            <person name="Fahal A."/>
            <person name="van Leeuwen W."/>
            <person name="van Belkum A."/>
            <person name="van de Sande W.W."/>
        </authorList>
    </citation>
    <scope>NUCLEOTIDE SEQUENCE [LARGE SCALE GENOMIC DNA]</scope>
    <source>
        <strain evidence="3">mm55</strain>
    </source>
</reference>